<sequence length="90" mass="10244">MLLGGTISLHSSGFPKVIRSTLNPQTQYHSHHRKLRRGETACSTQSYETWWLMERLIEDLQMKGICNIALCSDPRILGLPGWDPRNGVHT</sequence>
<protein>
    <submittedName>
        <fullName evidence="1">Uncharacterized protein</fullName>
    </submittedName>
</protein>
<name>A0A8S9N131_BRACR</name>
<evidence type="ECO:0000313" key="1">
    <source>
        <dbReference type="EMBL" id="KAF3487017.1"/>
    </source>
</evidence>
<evidence type="ECO:0000313" key="2">
    <source>
        <dbReference type="Proteomes" id="UP000712600"/>
    </source>
</evidence>
<dbReference type="AlphaFoldDB" id="A0A8S9N131"/>
<reference evidence="1" key="1">
    <citation type="submission" date="2019-12" db="EMBL/GenBank/DDBJ databases">
        <title>Genome sequencing and annotation of Brassica cretica.</title>
        <authorList>
            <person name="Studholme D.J."/>
            <person name="Sarris P."/>
        </authorList>
    </citation>
    <scope>NUCLEOTIDE SEQUENCE</scope>
    <source>
        <strain evidence="1">PFS-109/04</strain>
        <tissue evidence="1">Leaf</tissue>
    </source>
</reference>
<gene>
    <name evidence="1" type="ORF">F2Q69_00054241</name>
</gene>
<comment type="caution">
    <text evidence="1">The sequence shown here is derived from an EMBL/GenBank/DDBJ whole genome shotgun (WGS) entry which is preliminary data.</text>
</comment>
<accession>A0A8S9N131</accession>
<organism evidence="1 2">
    <name type="scientific">Brassica cretica</name>
    <name type="common">Mustard</name>
    <dbReference type="NCBI Taxonomy" id="69181"/>
    <lineage>
        <taxon>Eukaryota</taxon>
        <taxon>Viridiplantae</taxon>
        <taxon>Streptophyta</taxon>
        <taxon>Embryophyta</taxon>
        <taxon>Tracheophyta</taxon>
        <taxon>Spermatophyta</taxon>
        <taxon>Magnoliopsida</taxon>
        <taxon>eudicotyledons</taxon>
        <taxon>Gunneridae</taxon>
        <taxon>Pentapetalae</taxon>
        <taxon>rosids</taxon>
        <taxon>malvids</taxon>
        <taxon>Brassicales</taxon>
        <taxon>Brassicaceae</taxon>
        <taxon>Brassiceae</taxon>
        <taxon>Brassica</taxon>
    </lineage>
</organism>
<proteinExistence type="predicted"/>
<dbReference type="Proteomes" id="UP000712600">
    <property type="component" value="Unassembled WGS sequence"/>
</dbReference>
<dbReference type="EMBL" id="QGKX02002183">
    <property type="protein sequence ID" value="KAF3487017.1"/>
    <property type="molecule type" value="Genomic_DNA"/>
</dbReference>